<dbReference type="InterPro" id="IPR027417">
    <property type="entry name" value="P-loop_NTPase"/>
</dbReference>
<evidence type="ECO:0000313" key="8">
    <source>
        <dbReference type="EMBL" id="EFA79607.1"/>
    </source>
</evidence>
<dbReference type="STRING" id="670386.D3BG15"/>
<organism evidence="8 9">
    <name type="scientific">Heterostelium pallidum (strain ATCC 26659 / Pp 5 / PN500)</name>
    <name type="common">Cellular slime mold</name>
    <name type="synonym">Polysphondylium pallidum</name>
    <dbReference type="NCBI Taxonomy" id="670386"/>
    <lineage>
        <taxon>Eukaryota</taxon>
        <taxon>Amoebozoa</taxon>
        <taxon>Evosea</taxon>
        <taxon>Eumycetozoa</taxon>
        <taxon>Dictyostelia</taxon>
        <taxon>Acytosteliales</taxon>
        <taxon>Acytosteliaceae</taxon>
        <taxon>Heterostelium</taxon>
    </lineage>
</organism>
<feature type="domain" description="Helicase ATP-binding" evidence="6">
    <location>
        <begin position="68"/>
        <end position="244"/>
    </location>
</feature>
<evidence type="ECO:0000256" key="3">
    <source>
        <dbReference type="ARBA" id="ARBA00022806"/>
    </source>
</evidence>
<keyword evidence="4" id="KW-0067">ATP-binding</keyword>
<accession>D3BG15</accession>
<dbReference type="SUPFAM" id="SSF52540">
    <property type="entry name" value="P-loop containing nucleoside triphosphate hydrolases"/>
    <property type="match status" value="1"/>
</dbReference>
<evidence type="ECO:0000256" key="4">
    <source>
        <dbReference type="ARBA" id="ARBA00022840"/>
    </source>
</evidence>
<dbReference type="InterPro" id="IPR014001">
    <property type="entry name" value="Helicase_ATP-bd"/>
</dbReference>
<dbReference type="PANTHER" id="PTHR47959">
    <property type="entry name" value="ATP-DEPENDENT RNA HELICASE RHLE-RELATED"/>
    <property type="match status" value="1"/>
</dbReference>
<reference evidence="8 9" key="1">
    <citation type="journal article" date="2011" name="Genome Res.">
        <title>Phylogeny-wide analysis of social amoeba genomes highlights ancient origins for complex intercellular communication.</title>
        <authorList>
            <person name="Heidel A.J."/>
            <person name="Lawal H.M."/>
            <person name="Felder M."/>
            <person name="Schilde C."/>
            <person name="Helps N.R."/>
            <person name="Tunggal B."/>
            <person name="Rivero F."/>
            <person name="John U."/>
            <person name="Schleicher M."/>
            <person name="Eichinger L."/>
            <person name="Platzer M."/>
            <person name="Noegel A.A."/>
            <person name="Schaap P."/>
            <person name="Gloeckner G."/>
        </authorList>
    </citation>
    <scope>NUCLEOTIDE SEQUENCE [LARGE SCALE GENOMIC DNA]</scope>
    <source>
        <strain evidence="9">ATCC 26659 / Pp 5 / PN500</strain>
    </source>
</reference>
<dbReference type="GO" id="GO:0016787">
    <property type="term" value="F:hydrolase activity"/>
    <property type="evidence" value="ECO:0007669"/>
    <property type="project" value="UniProtKB-KW"/>
</dbReference>
<dbReference type="PANTHER" id="PTHR47959:SF24">
    <property type="entry name" value="ATP-DEPENDENT RNA HELICASE"/>
    <property type="match status" value="1"/>
</dbReference>
<keyword evidence="3" id="KW-0347">Helicase</keyword>
<dbReference type="PROSITE" id="PS51192">
    <property type="entry name" value="HELICASE_ATP_BIND_1"/>
    <property type="match status" value="1"/>
</dbReference>
<dbReference type="PROSITE" id="PS51195">
    <property type="entry name" value="Q_MOTIF"/>
    <property type="match status" value="1"/>
</dbReference>
<dbReference type="AlphaFoldDB" id="D3BG15"/>
<sequence length="248" mass="27591">MDEFKISEKDYNIDSEITPRSITRATPTTIKTAVIERRFDDLGLAPWLLDSCKELGFEAPTSVQYNTIPAILSGDDVLASAKTGQGKTAAFALPILSALSENRYGVFAVVLTPTRELAVQIAEQIRTLGNAINVDCRVVIAGVAIEDALQSLTVDNDDKRPHIIVATPGRLSDNLNDTMKQALQHCRFLVLDEADHLLAYGFEFEVKRIIEHLPPKIQTLLFSSTLTTMNKKLELFQLKNPYIFEDNQ</sequence>
<gene>
    <name evidence="8" type="ORF">PPL_07466</name>
</gene>
<proteinExistence type="predicted"/>
<dbReference type="Pfam" id="PF00270">
    <property type="entry name" value="DEAD"/>
    <property type="match status" value="1"/>
</dbReference>
<dbReference type="GO" id="GO:0005524">
    <property type="term" value="F:ATP binding"/>
    <property type="evidence" value="ECO:0007669"/>
    <property type="project" value="UniProtKB-KW"/>
</dbReference>
<dbReference type="OMA" id="ITHHELM"/>
<dbReference type="Proteomes" id="UP000001396">
    <property type="component" value="Unassembled WGS sequence"/>
</dbReference>
<evidence type="ECO:0000256" key="5">
    <source>
        <dbReference type="PROSITE-ProRule" id="PRU00552"/>
    </source>
</evidence>
<dbReference type="RefSeq" id="XP_020431728.1">
    <property type="nucleotide sequence ID" value="XM_020578301.1"/>
</dbReference>
<dbReference type="InParanoid" id="D3BG15"/>
<dbReference type="InterPro" id="IPR011545">
    <property type="entry name" value="DEAD/DEAH_box_helicase_dom"/>
</dbReference>
<dbReference type="GeneID" id="31362947"/>
<dbReference type="InterPro" id="IPR014014">
    <property type="entry name" value="RNA_helicase_DEAD_Q_motif"/>
</dbReference>
<dbReference type="EMBL" id="ADBJ01000033">
    <property type="protein sequence ID" value="EFA79607.1"/>
    <property type="molecule type" value="Genomic_DNA"/>
</dbReference>
<dbReference type="SMART" id="SM00487">
    <property type="entry name" value="DEXDc"/>
    <property type="match status" value="1"/>
</dbReference>
<evidence type="ECO:0000256" key="2">
    <source>
        <dbReference type="ARBA" id="ARBA00022801"/>
    </source>
</evidence>
<evidence type="ECO:0000256" key="1">
    <source>
        <dbReference type="ARBA" id="ARBA00022741"/>
    </source>
</evidence>
<dbReference type="GO" id="GO:0005829">
    <property type="term" value="C:cytosol"/>
    <property type="evidence" value="ECO:0007669"/>
    <property type="project" value="TreeGrafter"/>
</dbReference>
<feature type="domain" description="DEAD-box RNA helicase Q" evidence="7">
    <location>
        <begin position="37"/>
        <end position="65"/>
    </location>
</feature>
<dbReference type="InterPro" id="IPR050079">
    <property type="entry name" value="DEAD_box_RNA_helicase"/>
</dbReference>
<comment type="caution">
    <text evidence="8">The sequence shown here is derived from an EMBL/GenBank/DDBJ whole genome shotgun (WGS) entry which is preliminary data.</text>
</comment>
<keyword evidence="9" id="KW-1185">Reference proteome</keyword>
<dbReference type="GO" id="GO:0003676">
    <property type="term" value="F:nucleic acid binding"/>
    <property type="evidence" value="ECO:0007669"/>
    <property type="project" value="InterPro"/>
</dbReference>
<feature type="short sequence motif" description="Q motif" evidence="5">
    <location>
        <begin position="37"/>
        <end position="65"/>
    </location>
</feature>
<dbReference type="Gene3D" id="3.40.50.300">
    <property type="entry name" value="P-loop containing nucleotide triphosphate hydrolases"/>
    <property type="match status" value="1"/>
</dbReference>
<evidence type="ECO:0000259" key="7">
    <source>
        <dbReference type="PROSITE" id="PS51195"/>
    </source>
</evidence>
<protein>
    <recommendedName>
        <fullName evidence="10">DEAD/DEAH box helicase</fullName>
    </recommendedName>
</protein>
<keyword evidence="2" id="KW-0378">Hydrolase</keyword>
<evidence type="ECO:0000259" key="6">
    <source>
        <dbReference type="PROSITE" id="PS51192"/>
    </source>
</evidence>
<evidence type="ECO:0008006" key="10">
    <source>
        <dbReference type="Google" id="ProtNLM"/>
    </source>
</evidence>
<evidence type="ECO:0000313" key="9">
    <source>
        <dbReference type="Proteomes" id="UP000001396"/>
    </source>
</evidence>
<dbReference type="GO" id="GO:0003724">
    <property type="term" value="F:RNA helicase activity"/>
    <property type="evidence" value="ECO:0007669"/>
    <property type="project" value="InterPro"/>
</dbReference>
<name>D3BG15_HETP5</name>
<keyword evidence="1" id="KW-0547">Nucleotide-binding</keyword>